<keyword evidence="1" id="KW-0472">Membrane</keyword>
<sequence>MQERDQRRLLRIIKRDKRVTIPQIAAYFNVGPSTSVSVRTIQRNIIDMGFRSRRPTRVPLMSARYYAYVPVFLALQCITSIVDLNQILVGNPSIYPSVRAHGNAITHNHKEQNKNKMLFLFLV</sequence>
<organism evidence="3 4">
    <name type="scientific">Araneus ventricosus</name>
    <name type="common">Orbweaver spider</name>
    <name type="synonym">Epeira ventricosa</name>
    <dbReference type="NCBI Taxonomy" id="182803"/>
    <lineage>
        <taxon>Eukaryota</taxon>
        <taxon>Metazoa</taxon>
        <taxon>Ecdysozoa</taxon>
        <taxon>Arthropoda</taxon>
        <taxon>Chelicerata</taxon>
        <taxon>Arachnida</taxon>
        <taxon>Araneae</taxon>
        <taxon>Araneomorphae</taxon>
        <taxon>Entelegynae</taxon>
        <taxon>Araneoidea</taxon>
        <taxon>Araneidae</taxon>
        <taxon>Araneus</taxon>
    </lineage>
</organism>
<name>A0A4Y2EKJ5_ARAVE</name>
<proteinExistence type="predicted"/>
<evidence type="ECO:0000259" key="2">
    <source>
        <dbReference type="Pfam" id="PF01498"/>
    </source>
</evidence>
<feature type="transmembrane region" description="Helical" evidence="1">
    <location>
        <begin position="63"/>
        <end position="82"/>
    </location>
</feature>
<protein>
    <recommendedName>
        <fullName evidence="2">Transposase Tc1-like domain-containing protein</fullName>
    </recommendedName>
</protein>
<reference evidence="3 4" key="1">
    <citation type="journal article" date="2019" name="Sci. Rep.">
        <title>Orb-weaving spider Araneus ventricosus genome elucidates the spidroin gene catalogue.</title>
        <authorList>
            <person name="Kono N."/>
            <person name="Nakamura H."/>
            <person name="Ohtoshi R."/>
            <person name="Moran D.A.P."/>
            <person name="Shinohara A."/>
            <person name="Yoshida Y."/>
            <person name="Fujiwara M."/>
            <person name="Mori M."/>
            <person name="Tomita M."/>
            <person name="Arakawa K."/>
        </authorList>
    </citation>
    <scope>NUCLEOTIDE SEQUENCE [LARGE SCALE GENOMIC DNA]</scope>
</reference>
<keyword evidence="4" id="KW-1185">Reference proteome</keyword>
<evidence type="ECO:0000313" key="3">
    <source>
        <dbReference type="EMBL" id="GBM29067.1"/>
    </source>
</evidence>
<dbReference type="GO" id="GO:0006313">
    <property type="term" value="P:DNA transposition"/>
    <property type="evidence" value="ECO:0007669"/>
    <property type="project" value="InterPro"/>
</dbReference>
<evidence type="ECO:0000256" key="1">
    <source>
        <dbReference type="SAM" id="Phobius"/>
    </source>
</evidence>
<feature type="domain" description="Transposase Tc1-like" evidence="2">
    <location>
        <begin position="6"/>
        <end position="64"/>
    </location>
</feature>
<accession>A0A4Y2EKJ5</accession>
<dbReference type="GO" id="GO:0003677">
    <property type="term" value="F:DNA binding"/>
    <property type="evidence" value="ECO:0007669"/>
    <property type="project" value="InterPro"/>
</dbReference>
<keyword evidence="1" id="KW-0812">Transmembrane</keyword>
<evidence type="ECO:0000313" key="4">
    <source>
        <dbReference type="Proteomes" id="UP000499080"/>
    </source>
</evidence>
<dbReference type="Proteomes" id="UP000499080">
    <property type="component" value="Unassembled WGS sequence"/>
</dbReference>
<comment type="caution">
    <text evidence="3">The sequence shown here is derived from an EMBL/GenBank/DDBJ whole genome shotgun (WGS) entry which is preliminary data.</text>
</comment>
<dbReference type="Pfam" id="PF01498">
    <property type="entry name" value="HTH_Tnp_Tc3_2"/>
    <property type="match status" value="1"/>
</dbReference>
<keyword evidence="1" id="KW-1133">Transmembrane helix</keyword>
<dbReference type="EMBL" id="BGPR01000626">
    <property type="protein sequence ID" value="GBM29067.1"/>
    <property type="molecule type" value="Genomic_DNA"/>
</dbReference>
<gene>
    <name evidence="3" type="ORF">AVEN_233239_1</name>
</gene>
<dbReference type="AlphaFoldDB" id="A0A4Y2EKJ5"/>
<dbReference type="InterPro" id="IPR002492">
    <property type="entry name" value="Transposase_Tc1-like"/>
</dbReference>
<dbReference type="GO" id="GO:0015074">
    <property type="term" value="P:DNA integration"/>
    <property type="evidence" value="ECO:0007669"/>
    <property type="project" value="InterPro"/>
</dbReference>
<dbReference type="OrthoDB" id="2351036at2759"/>